<dbReference type="PROSITE" id="PS01124">
    <property type="entry name" value="HTH_ARAC_FAMILY_2"/>
    <property type="match status" value="1"/>
</dbReference>
<dbReference type="PANTHER" id="PTHR46796:SF7">
    <property type="entry name" value="ARAC FAMILY TRANSCRIPTIONAL REGULATOR"/>
    <property type="match status" value="1"/>
</dbReference>
<dbReference type="SUPFAM" id="SSF46689">
    <property type="entry name" value="Homeodomain-like"/>
    <property type="match status" value="2"/>
</dbReference>
<dbReference type="InterPro" id="IPR009057">
    <property type="entry name" value="Homeodomain-like_sf"/>
</dbReference>
<dbReference type="GO" id="GO:0043565">
    <property type="term" value="F:sequence-specific DNA binding"/>
    <property type="evidence" value="ECO:0007669"/>
    <property type="project" value="InterPro"/>
</dbReference>
<dbReference type="SUPFAM" id="SSF51215">
    <property type="entry name" value="Regulatory protein AraC"/>
    <property type="match status" value="1"/>
</dbReference>
<dbReference type="SMART" id="SM00342">
    <property type="entry name" value="HTH_ARAC"/>
    <property type="match status" value="1"/>
</dbReference>
<evidence type="ECO:0000313" key="5">
    <source>
        <dbReference type="EMBL" id="NMD87280.1"/>
    </source>
</evidence>
<dbReference type="InterPro" id="IPR050204">
    <property type="entry name" value="AraC_XylS_family_regulators"/>
</dbReference>
<evidence type="ECO:0000256" key="1">
    <source>
        <dbReference type="ARBA" id="ARBA00023015"/>
    </source>
</evidence>
<dbReference type="GO" id="GO:0003700">
    <property type="term" value="F:DNA-binding transcription factor activity"/>
    <property type="evidence" value="ECO:0007669"/>
    <property type="project" value="InterPro"/>
</dbReference>
<dbReference type="Pfam" id="PF12833">
    <property type="entry name" value="HTH_18"/>
    <property type="match status" value="1"/>
</dbReference>
<dbReference type="InterPro" id="IPR020449">
    <property type="entry name" value="Tscrpt_reg_AraC-type_HTH"/>
</dbReference>
<dbReference type="PRINTS" id="PR00032">
    <property type="entry name" value="HTHARAC"/>
</dbReference>
<feature type="domain" description="HTH araC/xylS-type" evidence="4">
    <location>
        <begin position="186"/>
        <end position="284"/>
    </location>
</feature>
<protein>
    <submittedName>
        <fullName evidence="5">AraC family transcriptional regulator</fullName>
    </submittedName>
</protein>
<accession>A0A848B0J4</accession>
<dbReference type="EMBL" id="JABAEW010000021">
    <property type="protein sequence ID" value="NMD87280.1"/>
    <property type="molecule type" value="Genomic_DNA"/>
</dbReference>
<dbReference type="Proteomes" id="UP000576225">
    <property type="component" value="Unassembled WGS sequence"/>
</dbReference>
<organism evidence="5 6">
    <name type="scientific">Victivallis vadensis</name>
    <dbReference type="NCBI Taxonomy" id="172901"/>
    <lineage>
        <taxon>Bacteria</taxon>
        <taxon>Pseudomonadati</taxon>
        <taxon>Lentisphaerota</taxon>
        <taxon>Lentisphaeria</taxon>
        <taxon>Victivallales</taxon>
        <taxon>Victivallaceae</taxon>
        <taxon>Victivallis</taxon>
    </lineage>
</organism>
<comment type="caution">
    <text evidence="5">The sequence shown here is derived from an EMBL/GenBank/DDBJ whole genome shotgun (WGS) entry which is preliminary data.</text>
</comment>
<sequence length="287" mass="32817">MAVKLKKLDTYSLSPAETNLMQKRKVEFWDYGRLHSMALFLDFVMESDCLPGWKYIHYNPNNYAFELPLSGELIVTSAERNFRLTCGDVLLLPPGEYNRLETPRGCRKLSFGLLGELLIPTIPVLFGNRTFLRGIPAEAVCRIAREAAQLLKRKNSAEVPKIAGLAMQMLMELQFPQHSKLPQSVAEAVHILEYNFRKPLRIEHVAREVGLDRTELERQFRLYLGTTPRAMLTRLRMEQANAWLCDTAMPIKEIALKLGYSSPTAFTQEFRRQSGKAPSKIRKDSLS</sequence>
<proteinExistence type="predicted"/>
<dbReference type="Gene3D" id="1.10.10.60">
    <property type="entry name" value="Homeodomain-like"/>
    <property type="match status" value="2"/>
</dbReference>
<name>A0A848B0J4_9BACT</name>
<dbReference type="PANTHER" id="PTHR46796">
    <property type="entry name" value="HTH-TYPE TRANSCRIPTIONAL ACTIVATOR RHAS-RELATED"/>
    <property type="match status" value="1"/>
</dbReference>
<gene>
    <name evidence="5" type="ORF">HF882_11860</name>
</gene>
<dbReference type="AlphaFoldDB" id="A0A848B0J4"/>
<reference evidence="5 6" key="1">
    <citation type="submission" date="2020-04" db="EMBL/GenBank/DDBJ databases">
        <authorList>
            <person name="Hitch T.C.A."/>
            <person name="Wylensek D."/>
            <person name="Clavel T."/>
        </authorList>
    </citation>
    <scope>NUCLEOTIDE SEQUENCE [LARGE SCALE GENOMIC DNA]</scope>
    <source>
        <strain evidence="5 6">COR2-253-APC-1A</strain>
    </source>
</reference>
<evidence type="ECO:0000259" key="4">
    <source>
        <dbReference type="PROSITE" id="PS01124"/>
    </source>
</evidence>
<evidence type="ECO:0000256" key="3">
    <source>
        <dbReference type="ARBA" id="ARBA00023163"/>
    </source>
</evidence>
<dbReference type="InterPro" id="IPR018060">
    <property type="entry name" value="HTH_AraC"/>
</dbReference>
<dbReference type="RefSeq" id="WP_168962750.1">
    <property type="nucleotide sequence ID" value="NZ_CAUFPP010000178.1"/>
</dbReference>
<keyword evidence="2" id="KW-0238">DNA-binding</keyword>
<keyword evidence="3" id="KW-0804">Transcription</keyword>
<dbReference type="InterPro" id="IPR037923">
    <property type="entry name" value="HTH-like"/>
</dbReference>
<keyword evidence="1" id="KW-0805">Transcription regulation</keyword>
<evidence type="ECO:0000256" key="2">
    <source>
        <dbReference type="ARBA" id="ARBA00023125"/>
    </source>
</evidence>
<evidence type="ECO:0000313" key="6">
    <source>
        <dbReference type="Proteomes" id="UP000576225"/>
    </source>
</evidence>